<dbReference type="Pfam" id="PF13302">
    <property type="entry name" value="Acetyltransf_3"/>
    <property type="match status" value="1"/>
</dbReference>
<evidence type="ECO:0000313" key="3">
    <source>
        <dbReference type="Proteomes" id="UP000199441"/>
    </source>
</evidence>
<dbReference type="EMBL" id="FNOI01000001">
    <property type="protein sequence ID" value="SDW08462.1"/>
    <property type="molecule type" value="Genomic_DNA"/>
</dbReference>
<dbReference type="OrthoDB" id="6293260at2"/>
<dbReference type="AlphaFoldDB" id="A0A1H2QMS7"/>
<feature type="domain" description="N-acetyltransferase" evidence="1">
    <location>
        <begin position="10"/>
        <end position="145"/>
    </location>
</feature>
<dbReference type="Gene3D" id="3.40.630.30">
    <property type="match status" value="1"/>
</dbReference>
<keyword evidence="3" id="KW-1185">Reference proteome</keyword>
<reference evidence="3" key="1">
    <citation type="submission" date="2016-10" db="EMBL/GenBank/DDBJ databases">
        <authorList>
            <person name="Varghese N."/>
            <person name="Submissions S."/>
        </authorList>
    </citation>
    <scope>NUCLEOTIDE SEQUENCE [LARGE SCALE GENOMIC DNA]</scope>
    <source>
        <strain evidence="3">DSM 26922</strain>
    </source>
</reference>
<gene>
    <name evidence="2" type="ORF">SAMN04488001_0243</name>
</gene>
<dbReference type="PANTHER" id="PTHR43792:SF1">
    <property type="entry name" value="N-ACETYLTRANSFERASE DOMAIN-CONTAINING PROTEIN"/>
    <property type="match status" value="1"/>
</dbReference>
<evidence type="ECO:0000313" key="2">
    <source>
        <dbReference type="EMBL" id="SDW08462.1"/>
    </source>
</evidence>
<proteinExistence type="predicted"/>
<keyword evidence="2" id="KW-0808">Transferase</keyword>
<dbReference type="InterPro" id="IPR016181">
    <property type="entry name" value="Acyl_CoA_acyltransferase"/>
</dbReference>
<dbReference type="PANTHER" id="PTHR43792">
    <property type="entry name" value="GNAT FAMILY, PUTATIVE (AFU_ORTHOLOGUE AFUA_3G00765)-RELATED-RELATED"/>
    <property type="match status" value="1"/>
</dbReference>
<dbReference type="InterPro" id="IPR000182">
    <property type="entry name" value="GNAT_dom"/>
</dbReference>
<evidence type="ECO:0000259" key="1">
    <source>
        <dbReference type="Pfam" id="PF13302"/>
    </source>
</evidence>
<dbReference type="InterPro" id="IPR051531">
    <property type="entry name" value="N-acetyltransferase"/>
</dbReference>
<dbReference type="RefSeq" id="WP_089943200.1">
    <property type="nucleotide sequence ID" value="NZ_FNOI01000001.1"/>
</dbReference>
<name>A0A1H2QMS7_9RHOB</name>
<accession>A0A1H2QMS7</accession>
<organism evidence="2 3">
    <name type="scientific">Litoreibacter albidus</name>
    <dbReference type="NCBI Taxonomy" id="670155"/>
    <lineage>
        <taxon>Bacteria</taxon>
        <taxon>Pseudomonadati</taxon>
        <taxon>Pseudomonadota</taxon>
        <taxon>Alphaproteobacteria</taxon>
        <taxon>Rhodobacterales</taxon>
        <taxon>Roseobacteraceae</taxon>
        <taxon>Litoreibacter</taxon>
    </lineage>
</organism>
<sequence>MNIPTLHTERLTLRPLALSDFETLAAFYESDRSRYVGGPKRPDETWRTLASEIGHWTLRGYGRFGVDETATGKFVGMVGPWFPHAWPEQELGWDLMNGFEGRGFATEAGLATRDFAYKTLGWNTAISLVAEGNEGSAKVAERMGATWERKLDHPMFGMMNVYRHLNAEAV</sequence>
<dbReference type="STRING" id="670155.SAMN04488001_0243"/>
<dbReference type="GO" id="GO:0016747">
    <property type="term" value="F:acyltransferase activity, transferring groups other than amino-acyl groups"/>
    <property type="evidence" value="ECO:0007669"/>
    <property type="project" value="InterPro"/>
</dbReference>
<dbReference type="Proteomes" id="UP000199441">
    <property type="component" value="Unassembled WGS sequence"/>
</dbReference>
<dbReference type="SUPFAM" id="SSF55729">
    <property type="entry name" value="Acyl-CoA N-acyltransferases (Nat)"/>
    <property type="match status" value="1"/>
</dbReference>
<protein>
    <submittedName>
        <fullName evidence="2">Protein N-acetyltransferase, RimJ/RimL family</fullName>
    </submittedName>
</protein>